<evidence type="ECO:0000313" key="3">
    <source>
        <dbReference type="Proteomes" id="UP000613580"/>
    </source>
</evidence>
<dbReference type="Proteomes" id="UP000613580">
    <property type="component" value="Unassembled WGS sequence"/>
</dbReference>
<feature type="region of interest" description="Disordered" evidence="1">
    <location>
        <begin position="1400"/>
        <end position="1428"/>
    </location>
</feature>
<dbReference type="PANTHER" id="PTHR48125">
    <property type="entry name" value="LP07818P1"/>
    <property type="match status" value="1"/>
</dbReference>
<feature type="region of interest" description="Disordered" evidence="1">
    <location>
        <begin position="1"/>
        <end position="217"/>
    </location>
</feature>
<evidence type="ECO:0000313" key="2">
    <source>
        <dbReference type="EMBL" id="KAF7294308.1"/>
    </source>
</evidence>
<feature type="compositionally biased region" description="Basic residues" evidence="1">
    <location>
        <begin position="1"/>
        <end position="13"/>
    </location>
</feature>
<feature type="region of interest" description="Disordered" evidence="1">
    <location>
        <begin position="499"/>
        <end position="522"/>
    </location>
</feature>
<dbReference type="EMBL" id="JACAZE010000019">
    <property type="protein sequence ID" value="KAF7294308.1"/>
    <property type="molecule type" value="Genomic_DNA"/>
</dbReference>
<proteinExistence type="predicted"/>
<accession>A0A8H6S8K2</accession>
<comment type="caution">
    <text evidence="2">The sequence shown here is derived from an EMBL/GenBank/DDBJ whole genome shotgun (WGS) entry which is preliminary data.</text>
</comment>
<reference evidence="2" key="1">
    <citation type="submission" date="2020-05" db="EMBL/GenBank/DDBJ databases">
        <title>Mycena genomes resolve the evolution of fungal bioluminescence.</title>
        <authorList>
            <person name="Tsai I.J."/>
        </authorList>
    </citation>
    <scope>NUCLEOTIDE SEQUENCE</scope>
    <source>
        <strain evidence="2">110903Hualien_Pintung</strain>
    </source>
</reference>
<feature type="compositionally biased region" description="Low complexity" evidence="1">
    <location>
        <begin position="501"/>
        <end position="522"/>
    </location>
</feature>
<feature type="compositionally biased region" description="Low complexity" evidence="1">
    <location>
        <begin position="62"/>
        <end position="74"/>
    </location>
</feature>
<organism evidence="2 3">
    <name type="scientific">Mycena chlorophos</name>
    <name type="common">Agaric fungus</name>
    <name type="synonym">Agaricus chlorophos</name>
    <dbReference type="NCBI Taxonomy" id="658473"/>
    <lineage>
        <taxon>Eukaryota</taxon>
        <taxon>Fungi</taxon>
        <taxon>Dikarya</taxon>
        <taxon>Basidiomycota</taxon>
        <taxon>Agaricomycotina</taxon>
        <taxon>Agaricomycetes</taxon>
        <taxon>Agaricomycetidae</taxon>
        <taxon>Agaricales</taxon>
        <taxon>Marasmiineae</taxon>
        <taxon>Mycenaceae</taxon>
        <taxon>Mycena</taxon>
    </lineage>
</organism>
<dbReference type="PANTHER" id="PTHR48125:SF12">
    <property type="entry name" value="AT HOOK TRANSCRIPTION FACTOR FAMILY-RELATED"/>
    <property type="match status" value="1"/>
</dbReference>
<evidence type="ECO:0000256" key="1">
    <source>
        <dbReference type="SAM" id="MobiDB-lite"/>
    </source>
</evidence>
<dbReference type="OrthoDB" id="2122982at2759"/>
<protein>
    <submittedName>
        <fullName evidence="2">Uncharacterized protein</fullName>
    </submittedName>
</protein>
<feature type="compositionally biased region" description="Pro residues" evidence="1">
    <location>
        <begin position="193"/>
        <end position="210"/>
    </location>
</feature>
<feature type="compositionally biased region" description="Polar residues" evidence="1">
    <location>
        <begin position="78"/>
        <end position="114"/>
    </location>
</feature>
<gene>
    <name evidence="2" type="ORF">HMN09_01159800</name>
</gene>
<keyword evidence="3" id="KW-1185">Reference proteome</keyword>
<feature type="compositionally biased region" description="Pro residues" evidence="1">
    <location>
        <begin position="1405"/>
        <end position="1415"/>
    </location>
</feature>
<feature type="compositionally biased region" description="Polar residues" evidence="1">
    <location>
        <begin position="140"/>
        <end position="170"/>
    </location>
</feature>
<sequence>MPMPKLLKKLSRKSLRDAGSESDAETDSSSHAPPLPTSEYYERDEEPRNMVFVPPYARPRSRSSSATSGDSPARGDWTPTSVRSSPSGTATGSRPSTPNTSPSDSHSRQGSSVTFDPRTGKVYAPPAGPPPPTTGRKRTMSSLSTTSGSRPVSYAISENDSRPPSRTLSRVYSPPPGPPGPSNLGLAVMTPPTQVPAPMRPPPPPPPAQAIPPDDDLSKSLAGAWQVANTGPKQSKFDKTLQAAEGSMMKGMVQEGKGMAFVAGVETALTVVGGMDVIENGIHSLVEGLPALFNALDEVAKIHPFIGVAVLAFKAVWSLEQKRRENDKLILSLHVEMRDMMAVLTQLKNVKDAEEIAPDGTSIKGRMQEVIKNTAEDIKGCANACDTYTKKRTVVKVLKSGVWAGKLTGFVATFTKRRGEFEFALSIHTALGVDAANRALSAVDKTTQEMNAKMDMMMKMFSQMMSPEAREMARLVEQRGGAEACQDNDKLLKELNELEAKSSSSLGPQSSKGSASANGAKSALEDLRDELSMDLDAAMEKNMTAFSRKFEVQQRQIIDELTKVVERQGDRIISALSSGPHDRLLDPDVYKIWKDMGWRGSVKARYFVMSLRDYYQEGGIGDNASPVGEGETKEPPTPAPRNIADDWALQYLSVSRLQSISEALDDDASGFVTIAEANAFTAARPLDWSLTKWLALWAVGWHQSMTRYAIKIRELIAKMFAVRFNVLPSNRVAVNKYLDDIYRGVTTLHSGLNPCYINESLQEKFSQYFDAEEERLRGNLEAIQYDVDALNTLFLITGHGRIERFIMPLLYLFLSRDFQILRACISKPVHPDELWDSSDTIGWLVLAAKQRVDLLEATFKQQKVDVKQQFKSFSHGLFQYMHDPEGLWDPKLILAQDEADYPYDDSLEAHDVDLSKILNYPLEKEHLDVEAYNPPAKAKKPATKPSAALRTLLGTWNGFTYSPGASVVPSSGMISMDLVGTGAQTFAATSRANMSDFTIAGECTQQNVDIINFKFKQSFPTRYATLYFSGSWHNDTQSLTGTWGEESDARTHPGVFLFKRTQPECMTFFPAPAELNVNTSRALWKYAIQAIRYGVRRNHWSWLFFEERATRRKRFTELYIRDTRFGRPLSRVEKDELGLLKKSFTVADSRFFHSIAEREIRHTTDHDVFCDACKGHIGGTRVTCLTCRLEGTFDTVDFCNTLACTSAKVIPTGLTKPHLPGHDVLKVRRVVHIRNFGRTYRDAQAAYKRSREFFPDPDDPHPHRVVKRPPECRVCRRAVDGNKCWFCVHCEEPSFICNSCEARPKIAFGNHNMDLHDLVRSQPPLAEEHEADLGERFDKHQEHIDHKLQELEDRVAARFSSVDERLADMERMLKMLVSALGSGSGGAIRLSGADVLPAASADVPASPPRPAPAPAKPKATYTDPYMYP</sequence>
<name>A0A8H6S8K2_MYCCL</name>